<name>A0ACA9NQZ9_9GLOM</name>
<reference evidence="1" key="1">
    <citation type="submission" date="2021-06" db="EMBL/GenBank/DDBJ databases">
        <authorList>
            <person name="Kallberg Y."/>
            <person name="Tangrot J."/>
            <person name="Rosling A."/>
        </authorList>
    </citation>
    <scope>NUCLEOTIDE SEQUENCE</scope>
    <source>
        <strain evidence="1">IL203A</strain>
    </source>
</reference>
<keyword evidence="2" id="KW-1185">Reference proteome</keyword>
<sequence>MIVINSQLNKHIEIYKDWLGYDVNLLKKILKLRESPCQPSLWFLSPNYTQLATKTFSIPIAIFEEKNKQS</sequence>
<evidence type="ECO:0000313" key="2">
    <source>
        <dbReference type="Proteomes" id="UP000789702"/>
    </source>
</evidence>
<organism evidence="1 2">
    <name type="scientific">Dentiscutata heterogama</name>
    <dbReference type="NCBI Taxonomy" id="1316150"/>
    <lineage>
        <taxon>Eukaryota</taxon>
        <taxon>Fungi</taxon>
        <taxon>Fungi incertae sedis</taxon>
        <taxon>Mucoromycota</taxon>
        <taxon>Glomeromycotina</taxon>
        <taxon>Glomeromycetes</taxon>
        <taxon>Diversisporales</taxon>
        <taxon>Gigasporaceae</taxon>
        <taxon>Dentiscutata</taxon>
    </lineage>
</organism>
<feature type="non-terminal residue" evidence="1">
    <location>
        <position position="70"/>
    </location>
</feature>
<proteinExistence type="predicted"/>
<evidence type="ECO:0000313" key="1">
    <source>
        <dbReference type="EMBL" id="CAG8666419.1"/>
    </source>
</evidence>
<gene>
    <name evidence="1" type="ORF">DHETER_LOCUS9985</name>
</gene>
<dbReference type="EMBL" id="CAJVPU010018530">
    <property type="protein sequence ID" value="CAG8666419.1"/>
    <property type="molecule type" value="Genomic_DNA"/>
</dbReference>
<accession>A0ACA9NQZ9</accession>
<dbReference type="Proteomes" id="UP000789702">
    <property type="component" value="Unassembled WGS sequence"/>
</dbReference>
<comment type="caution">
    <text evidence="1">The sequence shown here is derived from an EMBL/GenBank/DDBJ whole genome shotgun (WGS) entry which is preliminary data.</text>
</comment>
<protein>
    <submittedName>
        <fullName evidence="1">13654_t:CDS:1</fullName>
    </submittedName>
</protein>